<dbReference type="EMBL" id="JAUEDM010000002">
    <property type="protein sequence ID" value="KAK3325451.1"/>
    <property type="molecule type" value="Genomic_DNA"/>
</dbReference>
<evidence type="ECO:0000313" key="2">
    <source>
        <dbReference type="Proteomes" id="UP001283341"/>
    </source>
</evidence>
<evidence type="ECO:0000313" key="1">
    <source>
        <dbReference type="EMBL" id="KAK3325451.1"/>
    </source>
</evidence>
<reference evidence="1" key="1">
    <citation type="journal article" date="2023" name="Mol. Phylogenet. Evol.">
        <title>Genome-scale phylogeny and comparative genomics of the fungal order Sordariales.</title>
        <authorList>
            <person name="Hensen N."/>
            <person name="Bonometti L."/>
            <person name="Westerberg I."/>
            <person name="Brannstrom I.O."/>
            <person name="Guillou S."/>
            <person name="Cros-Aarteil S."/>
            <person name="Calhoun S."/>
            <person name="Haridas S."/>
            <person name="Kuo A."/>
            <person name="Mondo S."/>
            <person name="Pangilinan J."/>
            <person name="Riley R."/>
            <person name="LaButti K."/>
            <person name="Andreopoulos B."/>
            <person name="Lipzen A."/>
            <person name="Chen C."/>
            <person name="Yan M."/>
            <person name="Daum C."/>
            <person name="Ng V."/>
            <person name="Clum A."/>
            <person name="Steindorff A."/>
            <person name="Ohm R.A."/>
            <person name="Martin F."/>
            <person name="Silar P."/>
            <person name="Natvig D.O."/>
            <person name="Lalanne C."/>
            <person name="Gautier V."/>
            <person name="Ament-Velasquez S.L."/>
            <person name="Kruys A."/>
            <person name="Hutchinson M.I."/>
            <person name="Powell A.J."/>
            <person name="Barry K."/>
            <person name="Miller A.N."/>
            <person name="Grigoriev I.V."/>
            <person name="Debuchy R."/>
            <person name="Gladieux P."/>
            <person name="Hiltunen Thoren M."/>
            <person name="Johannesson H."/>
        </authorList>
    </citation>
    <scope>NUCLEOTIDE SEQUENCE</scope>
    <source>
        <strain evidence="1">CBS 118394</strain>
    </source>
</reference>
<dbReference type="Proteomes" id="UP001283341">
    <property type="component" value="Unassembled WGS sequence"/>
</dbReference>
<comment type="caution">
    <text evidence="1">The sequence shown here is derived from an EMBL/GenBank/DDBJ whole genome shotgun (WGS) entry which is preliminary data.</text>
</comment>
<accession>A0AAE0IHZ8</accession>
<organism evidence="1 2">
    <name type="scientific">Apodospora peruviana</name>
    <dbReference type="NCBI Taxonomy" id="516989"/>
    <lineage>
        <taxon>Eukaryota</taxon>
        <taxon>Fungi</taxon>
        <taxon>Dikarya</taxon>
        <taxon>Ascomycota</taxon>
        <taxon>Pezizomycotina</taxon>
        <taxon>Sordariomycetes</taxon>
        <taxon>Sordariomycetidae</taxon>
        <taxon>Sordariales</taxon>
        <taxon>Lasiosphaeriaceae</taxon>
        <taxon>Apodospora</taxon>
    </lineage>
</organism>
<sequence>MDLSDFRHSLRSFTVYSRFFSQEAEPATSHYVPKRHLPIPSINLTLFSPWRCRRSASLLCPRCTAPFPFPFILRAQRHYRDNDANLALSVFPAQYLVCHPRLQVSISIQAVILCCSLLQIEGRDKGSLRHWISFWASMTTNAAIPHPRECTASQHARTTASSLKGRETVSCSSAPCSEGGMDNEKAEVVPPLTSMAEVPMYSFHAPDRQGVLVCWPSGLLAIKGTGQRAGVRQQSSTVPTTGAGPDYAPKPGTLGRALHVVAR</sequence>
<reference evidence="1" key="2">
    <citation type="submission" date="2023-06" db="EMBL/GenBank/DDBJ databases">
        <authorList>
            <consortium name="Lawrence Berkeley National Laboratory"/>
            <person name="Haridas S."/>
            <person name="Hensen N."/>
            <person name="Bonometti L."/>
            <person name="Westerberg I."/>
            <person name="Brannstrom I.O."/>
            <person name="Guillou S."/>
            <person name="Cros-Aarteil S."/>
            <person name="Calhoun S."/>
            <person name="Kuo A."/>
            <person name="Mondo S."/>
            <person name="Pangilinan J."/>
            <person name="Riley R."/>
            <person name="Labutti K."/>
            <person name="Andreopoulos B."/>
            <person name="Lipzen A."/>
            <person name="Chen C."/>
            <person name="Yanf M."/>
            <person name="Daum C."/>
            <person name="Ng V."/>
            <person name="Clum A."/>
            <person name="Steindorff A."/>
            <person name="Ohm R."/>
            <person name="Martin F."/>
            <person name="Silar P."/>
            <person name="Natvig D."/>
            <person name="Lalanne C."/>
            <person name="Gautier V."/>
            <person name="Ament-Velasquez S.L."/>
            <person name="Kruys A."/>
            <person name="Hutchinson M.I."/>
            <person name="Powell A.J."/>
            <person name="Barry K."/>
            <person name="Miller A.N."/>
            <person name="Grigoriev I.V."/>
            <person name="Debuchy R."/>
            <person name="Gladieux P."/>
            <person name="Thoren M.H."/>
            <person name="Johannesson H."/>
        </authorList>
    </citation>
    <scope>NUCLEOTIDE SEQUENCE</scope>
    <source>
        <strain evidence="1">CBS 118394</strain>
    </source>
</reference>
<dbReference type="AlphaFoldDB" id="A0AAE0IHZ8"/>
<protein>
    <submittedName>
        <fullName evidence="1">Uncharacterized protein</fullName>
    </submittedName>
</protein>
<proteinExistence type="predicted"/>
<keyword evidence="2" id="KW-1185">Reference proteome</keyword>
<name>A0AAE0IHZ8_9PEZI</name>
<gene>
    <name evidence="1" type="ORF">B0H66DRAFT_124430</name>
</gene>